<keyword evidence="6" id="KW-0067">ATP-binding</keyword>
<keyword evidence="13" id="KW-0436">Ligase</keyword>
<comment type="catalytic activity">
    <reaction evidence="9">
        <text>tRNA(His) + L-histidine + ATP = L-histidyl-tRNA(His) + AMP + diphosphate + H(+)</text>
        <dbReference type="Rhea" id="RHEA:17313"/>
        <dbReference type="Rhea" id="RHEA-COMP:9665"/>
        <dbReference type="Rhea" id="RHEA-COMP:9689"/>
        <dbReference type="ChEBI" id="CHEBI:15378"/>
        <dbReference type="ChEBI" id="CHEBI:30616"/>
        <dbReference type="ChEBI" id="CHEBI:33019"/>
        <dbReference type="ChEBI" id="CHEBI:57595"/>
        <dbReference type="ChEBI" id="CHEBI:78442"/>
        <dbReference type="ChEBI" id="CHEBI:78527"/>
        <dbReference type="ChEBI" id="CHEBI:456215"/>
        <dbReference type="EC" id="6.1.1.21"/>
    </reaction>
</comment>
<evidence type="ECO:0000256" key="1">
    <source>
        <dbReference type="ARBA" id="ARBA00008226"/>
    </source>
</evidence>
<feature type="binding site" evidence="11">
    <location>
        <position position="121"/>
    </location>
    <ligand>
        <name>L-histidine</name>
        <dbReference type="ChEBI" id="CHEBI:57595"/>
    </ligand>
</feature>
<feature type="binding site" evidence="11">
    <location>
        <position position="265"/>
    </location>
    <ligand>
        <name>L-histidine</name>
        <dbReference type="ChEBI" id="CHEBI:57595"/>
    </ligand>
</feature>
<dbReference type="GO" id="GO:0140096">
    <property type="term" value="F:catalytic activity, acting on a protein"/>
    <property type="evidence" value="ECO:0007669"/>
    <property type="project" value="UniProtKB-ARBA"/>
</dbReference>
<comment type="similarity">
    <text evidence="1">Belongs to the class-II aminoacyl-tRNA synthetase family.</text>
</comment>
<dbReference type="InterPro" id="IPR041715">
    <property type="entry name" value="HisRS-like_core"/>
</dbReference>
<evidence type="ECO:0000259" key="12">
    <source>
        <dbReference type="PROSITE" id="PS50862"/>
    </source>
</evidence>
<accession>A0A5C4T370</accession>
<dbReference type="PANTHER" id="PTHR11476">
    <property type="entry name" value="HISTIDYL-TRNA SYNTHETASE"/>
    <property type="match status" value="1"/>
</dbReference>
<dbReference type="Gene3D" id="3.30.930.10">
    <property type="entry name" value="Bira Bifunctional Protein, Domain 2"/>
    <property type="match status" value="1"/>
</dbReference>
<proteinExistence type="inferred from homology"/>
<dbReference type="Gene3D" id="3.40.50.800">
    <property type="entry name" value="Anticodon-binding domain"/>
    <property type="match status" value="1"/>
</dbReference>
<dbReference type="OrthoDB" id="9800814at2"/>
<dbReference type="Pfam" id="PF03129">
    <property type="entry name" value="HGTP_anticodon"/>
    <property type="match status" value="1"/>
</dbReference>
<sequence length="428" mass="46402">MQNVKGTFDFRAGEQVLRNRIRAVLERQFALYDFEPLETPILNEQSLLASKYAGGEEIMQEMYRLSDQGGRNLGLRYDLTVPFAKVVAIHPGLEMPFKRYEIGKVFRDGPVKRGRLREFTQCDADVAGTEGPEAETELLQLASDAFGALGIDAAVRWNNRRFLGELLAGLGVGEEAAASVMLTLDKLDKIGVDGVAAELGDKKLDPQAAAGIVRLIREEAPGFEELVERFSLGAARGVMEVRQLQKLLDGTGLGPICRFDPFLSRGLSFYTGTVYELFAADGSFRSSLASGGRYDSIIGKLAGREDIRYPAVGISFGLDSIMELMRTARGDTAAQAVRFVPIGDTLAETLSAAALFRGAGIRARVESGSRKLKRTLAAAAAKGARFVVLIGEEEAAAGQVRLKHMRTGEETVGPIELALHTVERSEGI</sequence>
<dbReference type="PROSITE" id="PS50862">
    <property type="entry name" value="AA_TRNA_LIGASE_II"/>
    <property type="match status" value="1"/>
</dbReference>
<dbReference type="PIRSF" id="PIRSF001549">
    <property type="entry name" value="His-tRNA_synth"/>
    <property type="match status" value="1"/>
</dbReference>
<keyword evidence="8" id="KW-0030">Aminoacyl-tRNA synthetase</keyword>
<dbReference type="EMBL" id="VDCQ01000042">
    <property type="protein sequence ID" value="TNJ63512.1"/>
    <property type="molecule type" value="Genomic_DNA"/>
</dbReference>
<dbReference type="InterPro" id="IPR045864">
    <property type="entry name" value="aa-tRNA-synth_II/BPL/LPL"/>
</dbReference>
<dbReference type="PANTHER" id="PTHR11476:SF7">
    <property type="entry name" value="HISTIDINE--TRNA LIGASE"/>
    <property type="match status" value="1"/>
</dbReference>
<name>A0A5C4T370_9BACL</name>
<dbReference type="InterPro" id="IPR004154">
    <property type="entry name" value="Anticodon-bd"/>
</dbReference>
<evidence type="ECO:0000256" key="4">
    <source>
        <dbReference type="ARBA" id="ARBA00022490"/>
    </source>
</evidence>
<organism evidence="13 14">
    <name type="scientific">Paenibacillus hemerocallicola</name>
    <dbReference type="NCBI Taxonomy" id="1172614"/>
    <lineage>
        <taxon>Bacteria</taxon>
        <taxon>Bacillati</taxon>
        <taxon>Bacillota</taxon>
        <taxon>Bacilli</taxon>
        <taxon>Bacillales</taxon>
        <taxon>Paenibacillaceae</taxon>
        <taxon>Paenibacillus</taxon>
    </lineage>
</organism>
<evidence type="ECO:0000256" key="3">
    <source>
        <dbReference type="ARBA" id="ARBA00017399"/>
    </source>
</evidence>
<evidence type="ECO:0000256" key="7">
    <source>
        <dbReference type="ARBA" id="ARBA00022917"/>
    </source>
</evidence>
<feature type="binding site" evidence="11">
    <location>
        <begin position="78"/>
        <end position="80"/>
    </location>
    <ligand>
        <name>L-histidine</name>
        <dbReference type="ChEBI" id="CHEBI:57595"/>
    </ligand>
</feature>
<dbReference type="GO" id="GO:0016740">
    <property type="term" value="F:transferase activity"/>
    <property type="evidence" value="ECO:0007669"/>
    <property type="project" value="UniProtKB-ARBA"/>
</dbReference>
<dbReference type="GO" id="GO:0004821">
    <property type="term" value="F:histidine-tRNA ligase activity"/>
    <property type="evidence" value="ECO:0007669"/>
    <property type="project" value="UniProtKB-UniRule"/>
</dbReference>
<evidence type="ECO:0000256" key="11">
    <source>
        <dbReference type="PIRSR" id="PIRSR001549-1"/>
    </source>
</evidence>
<dbReference type="AlphaFoldDB" id="A0A5C4T370"/>
<evidence type="ECO:0000256" key="9">
    <source>
        <dbReference type="ARBA" id="ARBA00047639"/>
    </source>
</evidence>
<evidence type="ECO:0000313" key="14">
    <source>
        <dbReference type="Proteomes" id="UP000307943"/>
    </source>
</evidence>
<feature type="domain" description="Aminoacyl-transfer RNA synthetases class-II family profile" evidence="12">
    <location>
        <begin position="1"/>
        <end position="255"/>
    </location>
</feature>
<comment type="caution">
    <text evidence="13">The sequence shown here is derived from an EMBL/GenBank/DDBJ whole genome shotgun (WGS) entry which is preliminary data.</text>
</comment>
<keyword evidence="4" id="KW-0963">Cytoplasm</keyword>
<dbReference type="GO" id="GO:0005524">
    <property type="term" value="F:ATP binding"/>
    <property type="evidence" value="ECO:0007669"/>
    <property type="project" value="UniProtKB-KW"/>
</dbReference>
<dbReference type="SUPFAM" id="SSF52954">
    <property type="entry name" value="Class II aaRS ABD-related"/>
    <property type="match status" value="1"/>
</dbReference>
<dbReference type="Proteomes" id="UP000307943">
    <property type="component" value="Unassembled WGS sequence"/>
</dbReference>
<keyword evidence="7" id="KW-0648">Protein biosynthesis</keyword>
<dbReference type="NCBIfam" id="TIGR00442">
    <property type="entry name" value="hisS"/>
    <property type="match status" value="1"/>
</dbReference>
<evidence type="ECO:0000256" key="6">
    <source>
        <dbReference type="ARBA" id="ARBA00022840"/>
    </source>
</evidence>
<evidence type="ECO:0000313" key="13">
    <source>
        <dbReference type="EMBL" id="TNJ63512.1"/>
    </source>
</evidence>
<reference evidence="13 14" key="1">
    <citation type="submission" date="2019-05" db="EMBL/GenBank/DDBJ databases">
        <title>We sequenced the genome of Paenibacillus hemerocallicola KCTC 33185 for further insight into its adaptation and study the phylogeny of Paenibacillus.</title>
        <authorList>
            <person name="Narsing Rao M.P."/>
        </authorList>
    </citation>
    <scope>NUCLEOTIDE SEQUENCE [LARGE SCALE GENOMIC DNA]</scope>
    <source>
        <strain evidence="13 14">KCTC 33185</strain>
    </source>
</reference>
<dbReference type="InterPro" id="IPR004516">
    <property type="entry name" value="HisRS/HisZ"/>
</dbReference>
<evidence type="ECO:0000256" key="8">
    <source>
        <dbReference type="ARBA" id="ARBA00023146"/>
    </source>
</evidence>
<feature type="binding site" evidence="11">
    <location>
        <position position="125"/>
    </location>
    <ligand>
        <name>L-histidine</name>
        <dbReference type="ChEBI" id="CHEBI:57595"/>
    </ligand>
</feature>
<evidence type="ECO:0000256" key="2">
    <source>
        <dbReference type="ARBA" id="ARBA00012815"/>
    </source>
</evidence>
<dbReference type="GO" id="GO:0006427">
    <property type="term" value="P:histidyl-tRNA aminoacylation"/>
    <property type="evidence" value="ECO:0007669"/>
    <property type="project" value="UniProtKB-UniRule"/>
</dbReference>
<keyword evidence="14" id="KW-1185">Reference proteome</keyword>
<dbReference type="EC" id="6.1.1.21" evidence="2 10"/>
<dbReference type="GO" id="GO:0005737">
    <property type="term" value="C:cytoplasm"/>
    <property type="evidence" value="ECO:0007669"/>
    <property type="project" value="UniProtKB-UniRule"/>
</dbReference>
<dbReference type="Pfam" id="PF13393">
    <property type="entry name" value="tRNA-synt_His"/>
    <property type="match status" value="1"/>
</dbReference>
<dbReference type="InterPro" id="IPR006195">
    <property type="entry name" value="aa-tRNA-synth_II"/>
</dbReference>
<dbReference type="InterPro" id="IPR015807">
    <property type="entry name" value="His-tRNA-ligase"/>
</dbReference>
<dbReference type="SUPFAM" id="SSF55681">
    <property type="entry name" value="Class II aaRS and biotin synthetases"/>
    <property type="match status" value="1"/>
</dbReference>
<dbReference type="RefSeq" id="WP_139605065.1">
    <property type="nucleotide sequence ID" value="NZ_VDCQ01000042.1"/>
</dbReference>
<dbReference type="InterPro" id="IPR036621">
    <property type="entry name" value="Anticodon-bd_dom_sf"/>
</dbReference>
<feature type="binding site" evidence="11">
    <location>
        <position position="107"/>
    </location>
    <ligand>
        <name>L-histidine</name>
        <dbReference type="ChEBI" id="CHEBI:57595"/>
    </ligand>
</feature>
<keyword evidence="5" id="KW-0547">Nucleotide-binding</keyword>
<evidence type="ECO:0000256" key="10">
    <source>
        <dbReference type="NCBIfam" id="TIGR00442"/>
    </source>
</evidence>
<evidence type="ECO:0000256" key="5">
    <source>
        <dbReference type="ARBA" id="ARBA00022741"/>
    </source>
</evidence>
<gene>
    <name evidence="13" type="primary">hisS</name>
    <name evidence="13" type="ORF">FE784_25385</name>
</gene>
<protein>
    <recommendedName>
        <fullName evidence="3 10">Histidine--tRNA ligase</fullName>
        <ecNumber evidence="2 10">6.1.1.21</ecNumber>
    </recommendedName>
</protein>
<dbReference type="CDD" id="cd00773">
    <property type="entry name" value="HisRS-like_core"/>
    <property type="match status" value="1"/>
</dbReference>